<dbReference type="InterPro" id="IPR032239">
    <property type="entry name" value="Cas9-BH"/>
</dbReference>
<dbReference type="GO" id="GO:0003677">
    <property type="term" value="F:DNA binding"/>
    <property type="evidence" value="ECO:0007669"/>
    <property type="project" value="UniProtKB-UniRule"/>
</dbReference>
<dbReference type="InterPro" id="IPR033114">
    <property type="entry name" value="HNH_CAS9"/>
</dbReference>
<accession>A0A2K9P034</accession>
<evidence type="ECO:0000313" key="15">
    <source>
        <dbReference type="EMBL" id="AUO18632.1"/>
    </source>
</evidence>
<evidence type="ECO:0000256" key="3">
    <source>
        <dbReference type="ARBA" id="ARBA00022722"/>
    </source>
</evidence>
<keyword evidence="3 13" id="KW-0540">Nuclease</keyword>
<comment type="similarity">
    <text evidence="2">Belongs to the CRISPR-associated protein Cas9 family. Subtype II-A subfamily.</text>
</comment>
<proteinExistence type="inferred from homology"/>
<organism evidence="15 16">
    <name type="scientific">Monoglobus pectinilyticus</name>
    <dbReference type="NCBI Taxonomy" id="1981510"/>
    <lineage>
        <taxon>Bacteria</taxon>
        <taxon>Bacillati</taxon>
        <taxon>Bacillota</taxon>
        <taxon>Clostridia</taxon>
        <taxon>Monoglobales</taxon>
        <taxon>Monoglobaceae</taxon>
        <taxon>Monoglobus</taxon>
    </lineage>
</organism>
<evidence type="ECO:0000256" key="12">
    <source>
        <dbReference type="ARBA" id="ARBA00046380"/>
    </source>
</evidence>
<evidence type="ECO:0000256" key="1">
    <source>
        <dbReference type="ARBA" id="ARBA00001946"/>
    </source>
</evidence>
<keyword evidence="8 13" id="KW-0694">RNA-binding</keyword>
<comment type="subunit">
    <text evidence="12 13">Monomer. Binds crRNA and tracrRNA.</text>
</comment>
<dbReference type="Pfam" id="PF22702">
    <property type="entry name" value="Cas9_RuvC"/>
    <property type="match status" value="1"/>
</dbReference>
<dbReference type="GeneID" id="98061872"/>
<comment type="similarity">
    <text evidence="13">Belongs to the CRISPR-associated Cas9 family.</text>
</comment>
<name>A0A2K9P034_9FIRM</name>
<dbReference type="EC" id="3.1.-.-" evidence="13"/>
<dbReference type="GO" id="GO:0003723">
    <property type="term" value="F:RNA binding"/>
    <property type="evidence" value="ECO:0007669"/>
    <property type="project" value="UniProtKB-UniRule"/>
</dbReference>
<comment type="domain">
    <text evidence="13">Has 2 endonuclease domains. The discontinuous RuvC-like domain cleaves the target DNA noncomplementary to crRNA while the HNH nuclease domain cleaves the target DNA complementary to crRNA.</text>
</comment>
<dbReference type="InterPro" id="IPR032237">
    <property type="entry name" value="Cas9_PI"/>
</dbReference>
<dbReference type="InterPro" id="IPR032240">
    <property type="entry name" value="Cas9_REC"/>
</dbReference>
<reference evidence="15 16" key="1">
    <citation type="submission" date="2017-04" db="EMBL/GenBank/DDBJ databases">
        <title>Monoglobus pectinilyticus 14 draft genome.</title>
        <authorList>
            <person name="Kim C."/>
            <person name="Rosendale D.I."/>
            <person name="Kelly W.J."/>
            <person name="Tannock G.W."/>
            <person name="Patchett M.L."/>
            <person name="Jordens J.Z."/>
        </authorList>
    </citation>
    <scope>NUCLEOTIDE SEQUENCE [LARGE SCALE GENOMIC DNA]</scope>
    <source>
        <strain evidence="15 16">14</strain>
    </source>
</reference>
<feature type="active site" description="Proton acceptor for HNH nuclease domain" evidence="13">
    <location>
        <position position="871"/>
    </location>
</feature>
<dbReference type="Gene3D" id="1.10.30.50">
    <property type="match status" value="1"/>
</dbReference>
<evidence type="ECO:0000256" key="11">
    <source>
        <dbReference type="ARBA" id="ARBA00023211"/>
    </source>
</evidence>
<evidence type="ECO:0000256" key="4">
    <source>
        <dbReference type="ARBA" id="ARBA00022723"/>
    </source>
</evidence>
<dbReference type="GO" id="GO:0046872">
    <property type="term" value="F:metal ion binding"/>
    <property type="evidence" value="ECO:0007669"/>
    <property type="project" value="UniProtKB-UniRule"/>
</dbReference>
<keyword evidence="10 13" id="KW-0238">DNA-binding</keyword>
<dbReference type="GO" id="GO:0051607">
    <property type="term" value="P:defense response to virus"/>
    <property type="evidence" value="ECO:0007669"/>
    <property type="project" value="UniProtKB-UniRule"/>
</dbReference>
<sequence>MQKKNFYGDWLLGLDIGTNSVGWAVTDTGYNILKYKSNAMWGVHLFFPANQCEDRRSFRTSRRRLDRRQQRISLLQELMAKPIAEIDPDFFIRLKQSALYPEDRSTGTQNIYFNDINYTDKEYFSEYPTIHHLIDELMKNTSPHDVRLVYLACAYILAHRGHFLFSVDKDNISEVLNFDKVYQVFTNWFNSADKAQPWECSSEKFAEILKRNITKTAKERDFKLLLWDGKKPTLTEESAINPVTAIKLIVGGKAKLSDLFLNESYKELETNSITFNDDNFDDLFESLIPALDDGDSDLLASIKAIYDWSLLSGILKEKSCISEAKKEIYEQHKSDLAFLKYAVKKYIPEKYDYVFRIADSKLPNYLAYSYNTNDYKSKNKTIPSDLKKASPEDFCKYIKGIFKETKCDNADLSKFDDMLNRLDLSSFCPKQVNSDNRVIPYQLYWYELNLILNNASAYLDFLNDSDEYGSVKDKILSLMEFRIPYYVGPLVSSDKSNFAWMKRKAEGKIYPWNFKDMVDEDASEEEFIRRMTCKCTYLPGKNVLPKNSLLYCRFNVLNEINNIKINNKPITVECKKLIYNEVFLKHDRVTLKHIKDTLRSHGCYEDKDSITGIDITVKSSLKPLRDFKPLIESGMLTEEDAEKIIEKITFSNDKLRIKKWLKENYTLSDEVIKKIAKSNYKDFGRLSREFLTEVFDIDPKTGEVVNPNIITMLWETNKNLMELLSQSYGYSSNVKKQAKEYYNAYPKNVIDRLNEMYISNAVKRPILRTLDIVKELKYIMPTPPKRIFIEMARGEGEKKRTKSRRDLILEMYKNYGEDEVGELKKQLFPKADGELRSERLFLYFTQLGKCMYSGKSIDISNLASKAYDVDHIHPRSRKKDDSLDNKVLVLSEENAKKGDKYPISSEIRHNMKSMWEKLAKGNLISKEKLHRLERDTEFTDEELAGFINRQIVETQQSTKAIAHLLEEMFPDTQIVYVKARLVSEFRQTYDMLKCRSVNDLHHAKDAYLNIVMGNVQYVKYTNNPLNFIKSGQKYSLKLDSLLKHDIIRGNDTAWLKDGSSLTTVKNTMEKNNIRFVRYSSCQKGELFNIMPLKKGLGQISLKKDNISDISKYGGYNSATSTYFYLVKHIKKDKVTISFVPIDLIYAGQLTSKQEVLNHLCEKHGLIEPELLLGGRKIKYNTLLEIDGFRSHLTCKTNDRIKIKRGLQLILPYEWEKYIKRLEKYNDRNSEYQRLNKMTLEITVKDEITKEKNVELYNILMDKLKNTKYNVFKTPSEIVKKGKEVFETLNVEERSIVLFKMLGLFNCTLPSGIDLKLIGGSQSSAILSISMDLNKKSFSSIKIIDQSPTGLFEKKSPNLLDL</sequence>
<keyword evidence="16" id="KW-1185">Reference proteome</keyword>
<dbReference type="Pfam" id="PF16595">
    <property type="entry name" value="Cas9_PI"/>
    <property type="match status" value="1"/>
</dbReference>
<evidence type="ECO:0000256" key="8">
    <source>
        <dbReference type="ARBA" id="ARBA00022884"/>
    </source>
</evidence>
<dbReference type="Proteomes" id="UP000235589">
    <property type="component" value="Chromosome"/>
</dbReference>
<dbReference type="Pfam" id="PF13395">
    <property type="entry name" value="HNH_4"/>
    <property type="match status" value="1"/>
</dbReference>
<dbReference type="KEGG" id="mpec:B9O19_00448"/>
<keyword evidence="9 13" id="KW-0051">Antiviral defense</keyword>
<dbReference type="HAMAP" id="MF_01480">
    <property type="entry name" value="Cas9"/>
    <property type="match status" value="1"/>
</dbReference>
<evidence type="ECO:0000256" key="9">
    <source>
        <dbReference type="ARBA" id="ARBA00023118"/>
    </source>
</evidence>
<keyword evidence="6 13" id="KW-0378">Hydrolase</keyword>
<dbReference type="OrthoDB" id="9757607at2"/>
<dbReference type="RefSeq" id="WP_102364919.1">
    <property type="nucleotide sequence ID" value="NZ_CP020991.1"/>
</dbReference>
<evidence type="ECO:0000313" key="16">
    <source>
        <dbReference type="Proteomes" id="UP000235589"/>
    </source>
</evidence>
<evidence type="ECO:0000256" key="13">
    <source>
        <dbReference type="HAMAP-Rule" id="MF_01480"/>
    </source>
</evidence>
<dbReference type="InterPro" id="IPR055228">
    <property type="entry name" value="Cas9_RuvC"/>
</dbReference>
<dbReference type="PROSITE" id="PS51749">
    <property type="entry name" value="HNH_CAS9"/>
    <property type="match status" value="1"/>
</dbReference>
<comment type="cofactor">
    <cofactor evidence="1">
        <name>Mg(2+)</name>
        <dbReference type="ChEBI" id="CHEBI:18420"/>
    </cofactor>
</comment>
<evidence type="ECO:0000256" key="6">
    <source>
        <dbReference type="ARBA" id="ARBA00022801"/>
    </source>
</evidence>
<feature type="domain" description="HNH Cas9-type" evidence="14">
    <location>
        <begin position="798"/>
        <end position="951"/>
    </location>
</feature>
<dbReference type="Pfam" id="PF16592">
    <property type="entry name" value="Cas9_REC"/>
    <property type="match status" value="1"/>
</dbReference>
<dbReference type="InterPro" id="IPR028629">
    <property type="entry name" value="Cas9"/>
</dbReference>
<gene>
    <name evidence="13" type="primary">cas9</name>
    <name evidence="15" type="ORF">B9O19_00448</name>
</gene>
<keyword evidence="4" id="KW-0479">Metal-binding</keyword>
<evidence type="ECO:0000256" key="5">
    <source>
        <dbReference type="ARBA" id="ARBA00022759"/>
    </source>
</evidence>
<feature type="active site" description="For RuvC-like nuclease domain" evidence="13">
    <location>
        <position position="15"/>
    </location>
</feature>
<keyword evidence="11" id="KW-0464">Manganese</keyword>
<protein>
    <recommendedName>
        <fullName evidence="13">CRISPR-associated endonuclease Cas9</fullName>
        <ecNumber evidence="13">3.1.-.-</ecNumber>
    </recommendedName>
</protein>
<dbReference type="GO" id="GO:0043571">
    <property type="term" value="P:maintenance of CRISPR repeat elements"/>
    <property type="evidence" value="ECO:0007669"/>
    <property type="project" value="UniProtKB-UniRule"/>
</dbReference>
<comment type="function">
    <text evidence="13">CRISPR (clustered regularly interspaced short palindromic repeat) is an adaptive immune system that provides protection against mobile genetic elements (viruses, transposable elements and conjugative plasmids). CRISPR clusters contain spacers, sequences complementary to antecedent mobile elements, and target invading nucleic acids. CRISPR clusters are transcribed and processed into CRISPR RNA (crRNA). In type II CRISPR systems correct processing of pre-crRNA requires a trans-encoded small RNA (tracrRNA), endogenous ribonuclease 3 (rnc) and this protein. The tracrRNA serves as a guide for ribonuclease 3-aided processing of pre-crRNA. Subsequently Cas9/crRNA/tracrRNA endonucleolytically cleaves linear or circular dsDNA target complementary to the spacer; Cas9 is inactive in the absence of the 2 guide RNAs (gRNA). Cas9 recognizes the protospacer adjacent motif (PAM) in the CRISPR repeat sequences to help distinguish self versus nonself, as targets within the bacterial CRISPR locus do not have PAMs. PAM recognition is also required for catalytic activity.</text>
</comment>
<evidence type="ECO:0000256" key="10">
    <source>
        <dbReference type="ARBA" id="ARBA00023125"/>
    </source>
</evidence>
<evidence type="ECO:0000256" key="2">
    <source>
        <dbReference type="ARBA" id="ARBA00005244"/>
    </source>
</evidence>
<keyword evidence="5 13" id="KW-0255">Endonuclease</keyword>
<dbReference type="EMBL" id="CP020991">
    <property type="protein sequence ID" value="AUO18632.1"/>
    <property type="molecule type" value="Genomic_DNA"/>
</dbReference>
<comment type="caution">
    <text evidence="13">Lacks conserved residue(s) required for the propagation of feature annotation.</text>
</comment>
<dbReference type="GO" id="GO:0016787">
    <property type="term" value="F:hydrolase activity"/>
    <property type="evidence" value="ECO:0007669"/>
    <property type="project" value="UniProtKB-KW"/>
</dbReference>
<dbReference type="NCBIfam" id="TIGR01865">
    <property type="entry name" value="cas_Csn1"/>
    <property type="match status" value="1"/>
</dbReference>
<dbReference type="InterPro" id="IPR003615">
    <property type="entry name" value="HNH_nuc"/>
</dbReference>
<evidence type="ECO:0000256" key="7">
    <source>
        <dbReference type="ARBA" id="ARBA00022842"/>
    </source>
</evidence>
<evidence type="ECO:0000259" key="14">
    <source>
        <dbReference type="PROSITE" id="PS51749"/>
    </source>
</evidence>
<dbReference type="Pfam" id="PF16593">
    <property type="entry name" value="Cas9-BH"/>
    <property type="match status" value="1"/>
</dbReference>
<keyword evidence="7" id="KW-0460">Magnesium</keyword>
<dbReference type="GO" id="GO:0004519">
    <property type="term" value="F:endonuclease activity"/>
    <property type="evidence" value="ECO:0007669"/>
    <property type="project" value="UniProtKB-UniRule"/>
</dbReference>